<evidence type="ECO:0000313" key="3">
    <source>
        <dbReference type="EMBL" id="MCU6666162.1"/>
    </source>
</evidence>
<feature type="domain" description="T6SS Phospholipase effector Tle1-like catalytic" evidence="2">
    <location>
        <begin position="324"/>
        <end position="441"/>
    </location>
</feature>
<dbReference type="InterPro" id="IPR018712">
    <property type="entry name" value="Tle1-like_cat"/>
</dbReference>
<organism evidence="3 4">
    <name type="scientific">Silvania hatchlandensis</name>
    <dbReference type="NCBI Taxonomy" id="2926469"/>
    <lineage>
        <taxon>Bacteria</taxon>
        <taxon>Pseudomonadati</taxon>
        <taxon>Pseudomonadota</taxon>
        <taxon>Gammaproteobacteria</taxon>
        <taxon>Enterobacterales</taxon>
        <taxon>Enterobacteriaceae</taxon>
        <taxon>Silvania</taxon>
    </lineage>
</organism>
<accession>A0A9J6QA66</accession>
<dbReference type="Proteomes" id="UP001063816">
    <property type="component" value="Unassembled WGS sequence"/>
</dbReference>
<feature type="region of interest" description="Disordered" evidence="1">
    <location>
        <begin position="38"/>
        <end position="59"/>
    </location>
</feature>
<evidence type="ECO:0000256" key="1">
    <source>
        <dbReference type="SAM" id="MobiDB-lite"/>
    </source>
</evidence>
<dbReference type="PANTHER" id="PTHR33840:SF1">
    <property type="entry name" value="TLE1 PHOSPHOLIPASE DOMAIN-CONTAINING PROTEIN"/>
    <property type="match status" value="1"/>
</dbReference>
<reference evidence="3" key="1">
    <citation type="submission" date="2022-05" db="EMBL/GenBank/DDBJ databases">
        <title>Description of a novel species of Leclercia; Leclercia tamurae and the Proposal for a Novel Genus Silvania gen. nov. Containing Two Novel Species Silvania hatchlandensis sp. nov. and Silvania confinis sp. nov. Isolated from the Rhizosphere of Oak.</title>
        <authorList>
            <person name="Maddock D.W."/>
            <person name="Brady C.L."/>
            <person name="Denman S."/>
            <person name="Arnold D."/>
        </authorList>
    </citation>
    <scope>NUCLEOTIDE SEQUENCE</scope>
    <source>
        <strain evidence="3">H19S6</strain>
    </source>
</reference>
<dbReference type="PANTHER" id="PTHR33840">
    <property type="match status" value="1"/>
</dbReference>
<feature type="region of interest" description="Disordered" evidence="1">
    <location>
        <begin position="611"/>
        <end position="632"/>
    </location>
</feature>
<dbReference type="Pfam" id="PF09994">
    <property type="entry name" value="T6SS_Tle1-like_cat"/>
    <property type="match status" value="1"/>
</dbReference>
<dbReference type="AlphaFoldDB" id="A0A9J6QA66"/>
<evidence type="ECO:0000259" key="2">
    <source>
        <dbReference type="Pfam" id="PF09994"/>
    </source>
</evidence>
<comment type="caution">
    <text evidence="3">The sequence shown here is derived from an EMBL/GenBank/DDBJ whole genome shotgun (WGS) entry which is preliminary data.</text>
</comment>
<protein>
    <submittedName>
        <fullName evidence="3">DUF2235 domain-containing protein</fullName>
    </submittedName>
</protein>
<evidence type="ECO:0000313" key="4">
    <source>
        <dbReference type="Proteomes" id="UP001063816"/>
    </source>
</evidence>
<sequence>MSDASDSTLKTIKALIDAFKKGATPSATSVSAAEAAWVPPPFPVPAKDEKQGGISEYGRLPSSKTLTEGNYARQRLEDLARGQSQQPDEKPITDCAGSLHISLFFDGTCCNEQDADNAYGSPKPALTNIGKLYHAANWTDQAKKAEADGYFSYYFPGCGARFPQIGEDDYSLDGELFANGGEDRINQALLKTFSSIVYAVTHTSVEDGALGVYRQKMATNWPFSVITKGFNRKNAINEFCDIYLGKVVPQWPLQPTREYIYRAQKRIPKIKLFVYGYCRGAATARAFACGLEALLDKTPMPLNAPHTAPEGSVLPSGPTLLGIPVSIDFLGLMDSVSSVGVPHILPSATGHLGWAANSLQLPKTAGLVKSCCHFVAGLEQHGDLPLDSIRRPDGKYPTGAVEVVYPGVHADIGGDCKPTELGKVQTDSRQLLSQIALHDMYAAAFDAGAPLSVPQDVLPEVVKDKTYRIMQGDVMNQFKISPEVITHFNAWQAINAQKEASKSAEGAINEAEIAAIAIAQGKAPDQAVQKARASAAKKAEAAHKKSAEAGNAGKLPAAVYVPLKVKALEVILADHLSWITAWRTERFASPDLAARHYTIQPFYQQARNDDAELQADTQPAQQSSSPRDVPLIDRDRLDRAAGQYDFSHTGIMALLALISLDVIPGTATDQLGGKLIAAQDAEFLQIKKNGDARRPALMTSPQMMDFLDNYVHDTVAKYNHDPLHSSLTHGYFSLRTVYDTDDDNWDSVKQFGQRINAVVDINIGDIVTQVQTDLAEPKTVSGILGKIYRDIKSGAFKALLS</sequence>
<gene>
    <name evidence="3" type="ORF">M8014_17655</name>
</gene>
<keyword evidence="4" id="KW-1185">Reference proteome</keyword>
<feature type="compositionally biased region" description="Polar residues" evidence="1">
    <location>
        <begin position="615"/>
        <end position="626"/>
    </location>
</feature>
<proteinExistence type="predicted"/>
<name>A0A9J6QA66_9ENTR</name>
<dbReference type="RefSeq" id="WP_271283692.1">
    <property type="nucleotide sequence ID" value="NZ_JAMGZK010000053.1"/>
</dbReference>
<dbReference type="EMBL" id="JAMGZK010000053">
    <property type="protein sequence ID" value="MCU6666162.1"/>
    <property type="molecule type" value="Genomic_DNA"/>
</dbReference>